<dbReference type="EMBL" id="JABAIL010000004">
    <property type="protein sequence ID" value="NLR92556.1"/>
    <property type="molecule type" value="Genomic_DNA"/>
</dbReference>
<dbReference type="RefSeq" id="WP_168883264.1">
    <property type="nucleotide sequence ID" value="NZ_JABAIL010000004.1"/>
</dbReference>
<dbReference type="GO" id="GO:0016818">
    <property type="term" value="F:hydrolase activity, acting on acid anhydrides, in phosphorus-containing anhydrides"/>
    <property type="evidence" value="ECO:0007669"/>
    <property type="project" value="InterPro"/>
</dbReference>
<dbReference type="Gene3D" id="3.30.70.2330">
    <property type="match status" value="1"/>
</dbReference>
<dbReference type="InterPro" id="IPR014905">
    <property type="entry name" value="HIRAN"/>
</dbReference>
<evidence type="ECO:0000313" key="5">
    <source>
        <dbReference type="Proteomes" id="UP000585050"/>
    </source>
</evidence>
<dbReference type="GO" id="GO:0003676">
    <property type="term" value="F:nucleic acid binding"/>
    <property type="evidence" value="ECO:0007669"/>
    <property type="project" value="InterPro"/>
</dbReference>
<proteinExistence type="predicted"/>
<evidence type="ECO:0000313" key="4">
    <source>
        <dbReference type="EMBL" id="NLR92556.1"/>
    </source>
</evidence>
<keyword evidence="1" id="KW-0479">Metal-binding</keyword>
<keyword evidence="5" id="KW-1185">Reference proteome</keyword>
<reference evidence="4 5" key="1">
    <citation type="submission" date="2020-04" db="EMBL/GenBank/DDBJ databases">
        <title>Flammeovirga sp. SR4, a novel species isolated from seawater.</title>
        <authorList>
            <person name="Wang X."/>
        </authorList>
    </citation>
    <scope>NUCLEOTIDE SEQUENCE [LARGE SCALE GENOMIC DNA]</scope>
    <source>
        <strain evidence="4 5">SR4</strain>
    </source>
</reference>
<evidence type="ECO:0000256" key="2">
    <source>
        <dbReference type="ARBA" id="ARBA00022801"/>
    </source>
</evidence>
<keyword evidence="2" id="KW-0378">Hydrolase</keyword>
<evidence type="ECO:0000256" key="1">
    <source>
        <dbReference type="ARBA" id="ARBA00022723"/>
    </source>
</evidence>
<comment type="caution">
    <text evidence="4">The sequence shown here is derived from an EMBL/GenBank/DDBJ whole genome shotgun (WGS) entry which is preliminary data.</text>
</comment>
<dbReference type="Pfam" id="PF08797">
    <property type="entry name" value="HIRAN"/>
    <property type="match status" value="1"/>
</dbReference>
<feature type="domain" description="HIRAN" evidence="3">
    <location>
        <begin position="63"/>
        <end position="132"/>
    </location>
</feature>
<sequence>MTLVLALIVIGGLLIFFLILNQKSKKKKKAIQAQKKLEMDRYDRYMRRFDDPSCLTKLEPTSSKVAGTRYANDDTGENRQTILKATKEGELLMLIPDELNRYDNAAIKIMRLNGKQIGFLDMDASLEIKSRLINRSPVEAKVSKIYEKGGVLECDIELQRYSRKIKKQ</sequence>
<evidence type="ECO:0000259" key="3">
    <source>
        <dbReference type="Pfam" id="PF08797"/>
    </source>
</evidence>
<organism evidence="4 5">
    <name type="scientific">Flammeovirga agarivorans</name>
    <dbReference type="NCBI Taxonomy" id="2726742"/>
    <lineage>
        <taxon>Bacteria</taxon>
        <taxon>Pseudomonadati</taxon>
        <taxon>Bacteroidota</taxon>
        <taxon>Cytophagia</taxon>
        <taxon>Cytophagales</taxon>
        <taxon>Flammeovirgaceae</taxon>
        <taxon>Flammeovirga</taxon>
    </lineage>
</organism>
<accession>A0A7X8SLQ7</accession>
<protein>
    <recommendedName>
        <fullName evidence="3">HIRAN domain-containing protein</fullName>
    </recommendedName>
</protein>
<dbReference type="Proteomes" id="UP000585050">
    <property type="component" value="Unassembled WGS sequence"/>
</dbReference>
<dbReference type="AlphaFoldDB" id="A0A7X8SLQ7"/>
<name>A0A7X8SLQ7_9BACT</name>
<dbReference type="GO" id="GO:0008270">
    <property type="term" value="F:zinc ion binding"/>
    <property type="evidence" value="ECO:0007669"/>
    <property type="project" value="InterPro"/>
</dbReference>
<gene>
    <name evidence="4" type="ORF">HGP29_15165</name>
</gene>